<comment type="caution">
    <text evidence="1">The sequence shown here is derived from an EMBL/GenBank/DDBJ whole genome shotgun (WGS) entry which is preliminary data.</text>
</comment>
<gene>
    <name evidence="1" type="ORF">CRM22_002594</name>
</gene>
<dbReference type="EMBL" id="SJOL01004547">
    <property type="protein sequence ID" value="TGZ71508.1"/>
    <property type="molecule type" value="Genomic_DNA"/>
</dbReference>
<name>A0A4S2MBB6_OPIFE</name>
<proteinExistence type="predicted"/>
<sequence length="71" mass="8439">MRRVIVQCREEKDIAVLLEVAKEFGAFLMKPENPERFDIVHFDVPEDRANQVEDFQRKLMETIPYVAVKIF</sequence>
<protein>
    <submittedName>
        <fullName evidence="1">Uncharacterized protein</fullName>
    </submittedName>
</protein>
<accession>A0A4S2MBB6</accession>
<keyword evidence="2" id="KW-1185">Reference proteome</keyword>
<reference evidence="1 2" key="1">
    <citation type="journal article" date="2019" name="BMC Genomics">
        <title>New insights from Opisthorchis felineus genome: update on genomics of the epidemiologically important liver flukes.</title>
        <authorList>
            <person name="Ershov N.I."/>
            <person name="Mordvinov V.A."/>
            <person name="Prokhortchouk E.B."/>
            <person name="Pakharukova M.Y."/>
            <person name="Gunbin K.V."/>
            <person name="Ustyantsev K."/>
            <person name="Genaev M.A."/>
            <person name="Blinov A.G."/>
            <person name="Mazur A."/>
            <person name="Boulygina E."/>
            <person name="Tsygankova S."/>
            <person name="Khrameeva E."/>
            <person name="Chekanov N."/>
            <person name="Fan G."/>
            <person name="Xiao A."/>
            <person name="Zhang H."/>
            <person name="Xu X."/>
            <person name="Yang H."/>
            <person name="Solovyev V."/>
            <person name="Lee S.M."/>
            <person name="Liu X."/>
            <person name="Afonnikov D.A."/>
            <person name="Skryabin K.G."/>
        </authorList>
    </citation>
    <scope>NUCLEOTIDE SEQUENCE [LARGE SCALE GENOMIC DNA]</scope>
    <source>
        <strain evidence="1">AK-0245</strain>
        <tissue evidence="1">Whole organism</tissue>
    </source>
</reference>
<organism evidence="1 2">
    <name type="scientific">Opisthorchis felineus</name>
    <dbReference type="NCBI Taxonomy" id="147828"/>
    <lineage>
        <taxon>Eukaryota</taxon>
        <taxon>Metazoa</taxon>
        <taxon>Spiralia</taxon>
        <taxon>Lophotrochozoa</taxon>
        <taxon>Platyhelminthes</taxon>
        <taxon>Trematoda</taxon>
        <taxon>Digenea</taxon>
        <taxon>Opisthorchiida</taxon>
        <taxon>Opisthorchiata</taxon>
        <taxon>Opisthorchiidae</taxon>
        <taxon>Opisthorchis</taxon>
    </lineage>
</organism>
<evidence type="ECO:0000313" key="1">
    <source>
        <dbReference type="EMBL" id="TGZ71508.1"/>
    </source>
</evidence>
<evidence type="ECO:0000313" key="2">
    <source>
        <dbReference type="Proteomes" id="UP000308267"/>
    </source>
</evidence>
<dbReference type="Proteomes" id="UP000308267">
    <property type="component" value="Unassembled WGS sequence"/>
</dbReference>
<dbReference type="OrthoDB" id="6225150at2759"/>
<dbReference type="AlphaFoldDB" id="A0A4S2MBB6"/>